<sequence length="209" mass="20435">MILTAVAVVLIAWGAYSIFSGGDDDDSDTTAAGTSAATAPAAPAGGQSGAGAPTAQSGTPGAGAPGADRPGAAPDAASGAPAAPAAGAAPQGGGNASPGAVDRKTPVTVLNNSGQALAKDATADIRGRQWTNTGYGNLQGRIEGISEESRVYYPEGDATAQAAAEELAGELGISAQAGNHDYYDRFRSADIREGAKADGVVVVLTQPLR</sequence>
<dbReference type="Proteomes" id="UP000261739">
    <property type="component" value="Unassembled WGS sequence"/>
</dbReference>
<name>A0A3D4SZE4_9CORY</name>
<comment type="caution">
    <text evidence="3">The sequence shown here is derived from an EMBL/GenBank/DDBJ whole genome shotgun (WGS) entry which is preliminary data.</text>
</comment>
<dbReference type="AlphaFoldDB" id="A0A3D4SZE4"/>
<reference evidence="3 4" key="1">
    <citation type="journal article" date="2018" name="Nat. Biotechnol.">
        <title>A standardized bacterial taxonomy based on genome phylogeny substantially revises the tree of life.</title>
        <authorList>
            <person name="Parks D.H."/>
            <person name="Chuvochina M."/>
            <person name="Waite D.W."/>
            <person name="Rinke C."/>
            <person name="Skarshewski A."/>
            <person name="Chaumeil P.A."/>
            <person name="Hugenholtz P."/>
        </authorList>
    </citation>
    <scope>NUCLEOTIDE SEQUENCE [LARGE SCALE GENOMIC DNA]</scope>
    <source>
        <strain evidence="3">UBA11247</strain>
    </source>
</reference>
<evidence type="ECO:0000313" key="3">
    <source>
        <dbReference type="EMBL" id="HCT14632.1"/>
    </source>
</evidence>
<evidence type="ECO:0000256" key="1">
    <source>
        <dbReference type="SAM" id="MobiDB-lite"/>
    </source>
</evidence>
<proteinExistence type="predicted"/>
<accession>A0A3D4SZE4</accession>
<dbReference type="Pfam" id="PF13399">
    <property type="entry name" value="LytR_C"/>
    <property type="match status" value="1"/>
</dbReference>
<feature type="domain" description="LytR/CpsA/Psr regulator C-terminal" evidence="2">
    <location>
        <begin position="105"/>
        <end position="204"/>
    </location>
</feature>
<feature type="compositionally biased region" description="Low complexity" evidence="1">
    <location>
        <begin position="65"/>
        <end position="89"/>
    </location>
</feature>
<dbReference type="InterPro" id="IPR027381">
    <property type="entry name" value="LytR/CpsA/Psr_C"/>
</dbReference>
<evidence type="ECO:0000313" key="4">
    <source>
        <dbReference type="Proteomes" id="UP000261739"/>
    </source>
</evidence>
<protein>
    <recommendedName>
        <fullName evidence="2">LytR/CpsA/Psr regulator C-terminal domain-containing protein</fullName>
    </recommendedName>
</protein>
<feature type="region of interest" description="Disordered" evidence="1">
    <location>
        <begin position="25"/>
        <end position="105"/>
    </location>
</feature>
<dbReference type="EMBL" id="DQID01000194">
    <property type="protein sequence ID" value="HCT14632.1"/>
    <property type="molecule type" value="Genomic_DNA"/>
</dbReference>
<dbReference type="Gene3D" id="3.30.70.2390">
    <property type="match status" value="1"/>
</dbReference>
<feature type="compositionally biased region" description="Low complexity" evidence="1">
    <location>
        <begin position="29"/>
        <end position="59"/>
    </location>
</feature>
<gene>
    <name evidence="3" type="ORF">DIW82_07535</name>
</gene>
<evidence type="ECO:0000259" key="2">
    <source>
        <dbReference type="Pfam" id="PF13399"/>
    </source>
</evidence>
<organism evidence="3 4">
    <name type="scientific">Corynebacterium nuruki</name>
    <dbReference type="NCBI Taxonomy" id="1032851"/>
    <lineage>
        <taxon>Bacteria</taxon>
        <taxon>Bacillati</taxon>
        <taxon>Actinomycetota</taxon>
        <taxon>Actinomycetes</taxon>
        <taxon>Mycobacteriales</taxon>
        <taxon>Corynebacteriaceae</taxon>
        <taxon>Corynebacterium</taxon>
    </lineage>
</organism>